<evidence type="ECO:0000313" key="3">
    <source>
        <dbReference type="Proteomes" id="UP000325255"/>
    </source>
</evidence>
<name>A0A5M6J380_9PROT</name>
<dbReference type="PANTHER" id="PTHR43031">
    <property type="entry name" value="FAD-DEPENDENT OXIDOREDUCTASE"/>
    <property type="match status" value="1"/>
</dbReference>
<comment type="caution">
    <text evidence="2">The sequence shown here is derived from an EMBL/GenBank/DDBJ whole genome shotgun (WGS) entry which is preliminary data.</text>
</comment>
<dbReference type="PANTHER" id="PTHR43031:SF7">
    <property type="entry name" value="NITRIC OXIDE REDUCTASE FLRD-NAD(+) REDUCTASE"/>
    <property type="match status" value="1"/>
</dbReference>
<feature type="domain" description="Rhodanese" evidence="1">
    <location>
        <begin position="305"/>
        <end position="388"/>
    </location>
</feature>
<gene>
    <name evidence="2" type="ORF">F1189_00115</name>
</gene>
<dbReference type="SUPFAM" id="SSF52821">
    <property type="entry name" value="Rhodanese/Cell cycle control phosphatase"/>
    <property type="match status" value="4"/>
</dbReference>
<dbReference type="OrthoDB" id="9789585at2"/>
<dbReference type="InterPro" id="IPR001763">
    <property type="entry name" value="Rhodanese-like_dom"/>
</dbReference>
<dbReference type="InterPro" id="IPR036873">
    <property type="entry name" value="Rhodanese-like_dom_sf"/>
</dbReference>
<dbReference type="Proteomes" id="UP000325255">
    <property type="component" value="Unassembled WGS sequence"/>
</dbReference>
<dbReference type="Gene3D" id="3.40.250.10">
    <property type="entry name" value="Rhodanese-like domain"/>
    <property type="match status" value="4"/>
</dbReference>
<feature type="domain" description="Rhodanese" evidence="1">
    <location>
        <begin position="160"/>
        <end position="251"/>
    </location>
</feature>
<dbReference type="SMART" id="SM00450">
    <property type="entry name" value="RHOD"/>
    <property type="match status" value="4"/>
</dbReference>
<reference evidence="2 3" key="1">
    <citation type="submission" date="2019-09" db="EMBL/GenBank/DDBJ databases">
        <title>Genome sequence of Rhodovastum atsumiense, a diverse member of the Acetobacteraceae family of non-sulfur purple photosynthetic bacteria.</title>
        <authorList>
            <person name="Meyer T."/>
            <person name="Kyndt J."/>
        </authorList>
    </citation>
    <scope>NUCLEOTIDE SEQUENCE [LARGE SCALE GENOMIC DNA]</scope>
    <source>
        <strain evidence="2 3">DSM 21279</strain>
    </source>
</reference>
<dbReference type="EMBL" id="VWPK01000001">
    <property type="protein sequence ID" value="KAA5614577.1"/>
    <property type="molecule type" value="Genomic_DNA"/>
</dbReference>
<keyword evidence="3" id="KW-1185">Reference proteome</keyword>
<dbReference type="RefSeq" id="WP_150038248.1">
    <property type="nucleotide sequence ID" value="NZ_OW485601.1"/>
</dbReference>
<proteinExistence type="predicted"/>
<dbReference type="AlphaFoldDB" id="A0A5M6J380"/>
<dbReference type="PROSITE" id="PS50206">
    <property type="entry name" value="RHODANESE_3"/>
    <property type="match status" value="4"/>
</dbReference>
<evidence type="ECO:0000259" key="1">
    <source>
        <dbReference type="PROSITE" id="PS50206"/>
    </source>
</evidence>
<organism evidence="2 3">
    <name type="scientific">Rhodovastum atsumiense</name>
    <dbReference type="NCBI Taxonomy" id="504468"/>
    <lineage>
        <taxon>Bacteria</taxon>
        <taxon>Pseudomonadati</taxon>
        <taxon>Pseudomonadota</taxon>
        <taxon>Alphaproteobacteria</taxon>
        <taxon>Acetobacterales</taxon>
        <taxon>Acetobacteraceae</taxon>
        <taxon>Rhodovastum</taxon>
    </lineage>
</organism>
<evidence type="ECO:0000313" key="2">
    <source>
        <dbReference type="EMBL" id="KAA5614577.1"/>
    </source>
</evidence>
<feature type="domain" description="Rhodanese" evidence="1">
    <location>
        <begin position="35"/>
        <end position="127"/>
    </location>
</feature>
<feature type="domain" description="Rhodanese" evidence="1">
    <location>
        <begin position="409"/>
        <end position="499"/>
    </location>
</feature>
<dbReference type="InterPro" id="IPR050229">
    <property type="entry name" value="GlpE_sulfurtransferase"/>
</dbReference>
<protein>
    <recommendedName>
        <fullName evidence="1">Rhodanese domain-containing protein</fullName>
    </recommendedName>
</protein>
<sequence>MTLITQPLATDSAAQSPAVLPATITPEELRRIALSGAEIAVVDVREGDAYINGGHISIAVELPLSELELKALALLPRRGITLAVTDDDGESLAPLAARRLAAIGYTDVRVLAGGLAGWVAAGFRLITGQHALSKALGEVIERRDHTPRITAEELRDRFAAGEEFVVFDTRPLDEFHFISLPEGIAAPGAELLHRVFDAVPSSQTPIVVNCAGRTRAIIGAQALINAGLPNPVVSLENGTAAWQLAGLAPVHGATREAARPSATGLTKAKEAQHRLAQRFGIVPLSPEQLTAFRNAADARTLYLYDIRTAGEFAAGHLPGSRHAAGGQLVQNTDRFIGTRQGRIVLIDDADLVRATITASWLLQLGLADVHVYPASPGELNETGPVDDPLPPLPAPAATIAPQALSRLLAGNHAVVIDLDPAEPYHRIRRHIPGARVGRRGTLAARLASLPDTIPVVLTSKDGRLAALAAADLHGATSRELLVLEGGTDGWIDAGLGFETGVDQLPLDPSEALPQPLTLDQRRAYFDSYVAWGHVIGEELAQDGLVQFPRFSP</sequence>
<accession>A0A5M6J380</accession>
<dbReference type="Pfam" id="PF00581">
    <property type="entry name" value="Rhodanese"/>
    <property type="match status" value="4"/>
</dbReference>